<keyword evidence="13" id="KW-0239">DNA-directed DNA polymerase</keyword>
<dbReference type="NCBIfam" id="TIGR02779">
    <property type="entry name" value="NHEJ_ligase_lig"/>
    <property type="match status" value="1"/>
</dbReference>
<keyword evidence="14" id="KW-0238">DNA-binding</keyword>
<dbReference type="InterPro" id="IPR012310">
    <property type="entry name" value="DNA_ligase_ATP-dep_cent"/>
</dbReference>
<sequence length="598" mass="69042">MNKPMKLTLTEELPTGKDWVYECKYDGFRGVLSCNKDSITLMSRTGKDLTNRFPEILSWWSYYKKVLQSETPFLLDGEIIISTTAFRTNFEALQQRGRMKNKETIQQAAHTRPATFMAFDLLERKGKDLRHSPLSKRKEELHQLLSSNPGCVQATPVYNSLDDLTELVVSHLAEGIVAKHKNSTYEDGKRNHSWFKWKYWRTVKGAVTAFTPSNGYYELSLYEDGNPIPLGQVKHGFNQEQTSTLQDFFKKHGHTTGHQYQLPPSVCLAVNCLHAKDTELREPMFNAFRFDLTPEDCNSRLKQWDLSNMPEELTFTNLDKPFWEMSDLTKQDLLVYLRMMAPLLLPHLDKKKLTIIRFPDGIHGESFFQKHYPDHSPDVLTRWTEGGESFMICDNWRGVLWLGNQGTIEFHIPFNTVNEEDPNEIVIDLDPASEDDFQDAVFAANWFKHAFDDLNVTSFVKTSGGKGIQIHVPLPSGALRYKETRALTESLSHLLVKQDKERFTTERLKKKRAGRLYIDYVQHAVDKTIIAPYSPRGREHATVACPLFWEEVNESLHPSQFTITTVPHRVATHGCPWAQYEYSRQHQDLSNLLSLVRH</sequence>
<dbReference type="EC" id="6.5.1.1" evidence="2"/>
<evidence type="ECO:0000256" key="19">
    <source>
        <dbReference type="ARBA" id="ARBA00029943"/>
    </source>
</evidence>
<dbReference type="Pfam" id="PF21686">
    <property type="entry name" value="LigD_Prim-Pol"/>
    <property type="match status" value="1"/>
</dbReference>
<dbReference type="CDD" id="cd07906">
    <property type="entry name" value="Adenylation_DNA_ligase_LigD_LigC"/>
    <property type="match status" value="1"/>
</dbReference>
<reference evidence="24 25" key="1">
    <citation type="submission" date="2013-08" db="EMBL/GenBank/DDBJ databases">
        <authorList>
            <person name="Huang J."/>
            <person name="Wang G."/>
        </authorList>
    </citation>
    <scope>NUCLEOTIDE SEQUENCE [LARGE SCALE GENOMIC DNA]</scope>
    <source>
        <strain evidence="24 25">JSM 076056</strain>
    </source>
</reference>
<keyword evidence="25" id="KW-1185">Reference proteome</keyword>
<dbReference type="NCBIfam" id="TIGR02778">
    <property type="entry name" value="ligD_pol"/>
    <property type="match status" value="1"/>
</dbReference>
<dbReference type="Proteomes" id="UP000030528">
    <property type="component" value="Unassembled WGS sequence"/>
</dbReference>
<dbReference type="InterPro" id="IPR014145">
    <property type="entry name" value="LigD_pol_dom"/>
</dbReference>
<keyword evidence="8" id="KW-0547">Nucleotide-binding</keyword>
<evidence type="ECO:0000256" key="22">
    <source>
        <dbReference type="ARBA" id="ARBA00049990"/>
    </source>
</evidence>
<keyword evidence="10" id="KW-0378">Hydrolase</keyword>
<dbReference type="GO" id="GO:0003887">
    <property type="term" value="F:DNA-directed DNA polymerase activity"/>
    <property type="evidence" value="ECO:0007669"/>
    <property type="project" value="UniProtKB-KW"/>
</dbReference>
<keyword evidence="9" id="KW-0227">DNA damage</keyword>
<keyword evidence="15" id="KW-0233">DNA recombination</keyword>
<keyword evidence="16" id="KW-0234">DNA repair</keyword>
<comment type="caution">
    <text evidence="24">The sequence shown here is derived from an EMBL/GenBank/DDBJ whole genome shotgun (WGS) entry which is preliminary data.</text>
</comment>
<evidence type="ECO:0000256" key="6">
    <source>
        <dbReference type="ARBA" id="ARBA00022722"/>
    </source>
</evidence>
<evidence type="ECO:0000256" key="13">
    <source>
        <dbReference type="ARBA" id="ARBA00022932"/>
    </source>
</evidence>
<comment type="similarity">
    <text evidence="22">In the N-terminal section; belongs to the LigD polymerase family.</text>
</comment>
<evidence type="ECO:0000256" key="4">
    <source>
        <dbReference type="ARBA" id="ARBA00022679"/>
    </source>
</evidence>
<evidence type="ECO:0000256" key="3">
    <source>
        <dbReference type="ARBA" id="ARBA00022598"/>
    </source>
</evidence>
<evidence type="ECO:0000256" key="7">
    <source>
        <dbReference type="ARBA" id="ARBA00022723"/>
    </source>
</evidence>
<evidence type="ECO:0000256" key="20">
    <source>
        <dbReference type="ARBA" id="ARBA00034003"/>
    </source>
</evidence>
<evidence type="ECO:0000256" key="2">
    <source>
        <dbReference type="ARBA" id="ARBA00012727"/>
    </source>
</evidence>
<keyword evidence="17" id="KW-0464">Manganese</keyword>
<keyword evidence="7" id="KW-0479">Metal-binding</keyword>
<dbReference type="PROSITE" id="PS50160">
    <property type="entry name" value="DNA_LIGASE_A3"/>
    <property type="match status" value="1"/>
</dbReference>
<evidence type="ECO:0000313" key="24">
    <source>
        <dbReference type="EMBL" id="KGX93822.1"/>
    </source>
</evidence>
<keyword evidence="12" id="KW-0067">ATP-binding</keyword>
<evidence type="ECO:0000256" key="15">
    <source>
        <dbReference type="ARBA" id="ARBA00023172"/>
    </source>
</evidence>
<keyword evidence="18" id="KW-0511">Multifunctional enzyme</keyword>
<accession>A0A0A5IDA4</accession>
<keyword evidence="4" id="KW-0808">Transferase</keyword>
<comment type="cofactor">
    <cofactor evidence="1">
        <name>Mn(2+)</name>
        <dbReference type="ChEBI" id="CHEBI:29035"/>
    </cofactor>
</comment>
<dbReference type="GO" id="GO:0005524">
    <property type="term" value="F:ATP binding"/>
    <property type="evidence" value="ECO:0007669"/>
    <property type="project" value="UniProtKB-KW"/>
</dbReference>
<evidence type="ECO:0000259" key="23">
    <source>
        <dbReference type="PROSITE" id="PS50160"/>
    </source>
</evidence>
<dbReference type="GO" id="GO:0006310">
    <property type="term" value="P:DNA recombination"/>
    <property type="evidence" value="ECO:0007669"/>
    <property type="project" value="UniProtKB-KW"/>
</dbReference>
<dbReference type="Gene3D" id="3.90.920.10">
    <property type="entry name" value="DNA primase, PRIM domain"/>
    <property type="match status" value="1"/>
</dbReference>
<keyword evidence="5" id="KW-0548">Nucleotidyltransferase</keyword>
<dbReference type="RefSeq" id="WP_051239568.1">
    <property type="nucleotide sequence ID" value="NZ_AULI01000001.1"/>
</dbReference>
<dbReference type="InterPro" id="IPR052171">
    <property type="entry name" value="NHEJ_LigD"/>
</dbReference>
<dbReference type="InterPro" id="IPR016059">
    <property type="entry name" value="DNA_ligase_ATP-dep_CS"/>
</dbReference>
<dbReference type="InterPro" id="IPR014143">
    <property type="entry name" value="NHEJ_ligase_prk"/>
</dbReference>
<dbReference type="GO" id="GO:0003677">
    <property type="term" value="F:DNA binding"/>
    <property type="evidence" value="ECO:0007669"/>
    <property type="project" value="UniProtKB-KW"/>
</dbReference>
<dbReference type="eggNOG" id="COG1793">
    <property type="taxonomic scope" value="Bacteria"/>
</dbReference>
<dbReference type="PANTHER" id="PTHR42705">
    <property type="entry name" value="BIFUNCTIONAL NON-HOMOLOGOUS END JOINING PROTEIN LIGD"/>
    <property type="match status" value="1"/>
</dbReference>
<evidence type="ECO:0000256" key="5">
    <source>
        <dbReference type="ARBA" id="ARBA00022695"/>
    </source>
</evidence>
<dbReference type="PROSITE" id="PS00697">
    <property type="entry name" value="DNA_LIGASE_A1"/>
    <property type="match status" value="1"/>
</dbReference>
<dbReference type="SUPFAM" id="SSF56091">
    <property type="entry name" value="DNA ligase/mRNA capping enzyme, catalytic domain"/>
    <property type="match status" value="1"/>
</dbReference>
<name>A0A0A5IDA4_9BACI</name>
<dbReference type="PANTHER" id="PTHR42705:SF2">
    <property type="entry name" value="BIFUNCTIONAL NON-HOMOLOGOUS END JOINING PROTEIN LIGD"/>
    <property type="match status" value="1"/>
</dbReference>
<protein>
    <recommendedName>
        <fullName evidence="2">DNA ligase (ATP)</fullName>
        <ecNumber evidence="2">6.5.1.1</ecNumber>
    </recommendedName>
    <alternativeName>
        <fullName evidence="19">NHEJ DNA polymerase</fullName>
    </alternativeName>
</protein>
<comment type="similarity">
    <text evidence="21">In the C-terminal section; belongs to the ATP-dependent DNA ligase family.</text>
</comment>
<evidence type="ECO:0000256" key="12">
    <source>
        <dbReference type="ARBA" id="ARBA00022840"/>
    </source>
</evidence>
<dbReference type="GO" id="GO:0006281">
    <property type="term" value="P:DNA repair"/>
    <property type="evidence" value="ECO:0007669"/>
    <property type="project" value="UniProtKB-KW"/>
</dbReference>
<proteinExistence type="inferred from homology"/>
<dbReference type="GO" id="GO:0003910">
    <property type="term" value="F:DNA ligase (ATP) activity"/>
    <property type="evidence" value="ECO:0007669"/>
    <property type="project" value="UniProtKB-EC"/>
</dbReference>
<dbReference type="eggNOG" id="COG3285">
    <property type="taxonomic scope" value="Bacteria"/>
</dbReference>
<evidence type="ECO:0000256" key="17">
    <source>
        <dbReference type="ARBA" id="ARBA00023211"/>
    </source>
</evidence>
<dbReference type="GO" id="GO:0046872">
    <property type="term" value="F:metal ion binding"/>
    <property type="evidence" value="ECO:0007669"/>
    <property type="project" value="UniProtKB-KW"/>
</dbReference>
<evidence type="ECO:0000256" key="21">
    <source>
        <dbReference type="ARBA" id="ARBA00049981"/>
    </source>
</evidence>
<evidence type="ECO:0000256" key="14">
    <source>
        <dbReference type="ARBA" id="ARBA00023125"/>
    </source>
</evidence>
<dbReference type="EMBL" id="AVPE01000001">
    <property type="protein sequence ID" value="KGX93822.1"/>
    <property type="molecule type" value="Genomic_DNA"/>
</dbReference>
<organism evidence="24 25">
    <name type="scientific">Pontibacillus halophilus JSM 076056 = DSM 19796</name>
    <dbReference type="NCBI Taxonomy" id="1385510"/>
    <lineage>
        <taxon>Bacteria</taxon>
        <taxon>Bacillati</taxon>
        <taxon>Bacillota</taxon>
        <taxon>Bacilli</taxon>
        <taxon>Bacillales</taxon>
        <taxon>Bacillaceae</taxon>
        <taxon>Pontibacillus</taxon>
    </lineage>
</organism>
<evidence type="ECO:0000256" key="10">
    <source>
        <dbReference type="ARBA" id="ARBA00022801"/>
    </source>
</evidence>
<evidence type="ECO:0000313" key="25">
    <source>
        <dbReference type="Proteomes" id="UP000030528"/>
    </source>
</evidence>
<dbReference type="InterPro" id="IPR014146">
    <property type="entry name" value="LigD_ligase_dom"/>
</dbReference>
<dbReference type="AlphaFoldDB" id="A0A0A5IDA4"/>
<feature type="domain" description="ATP-dependent DNA ligase family profile" evidence="23">
    <location>
        <begin position="107"/>
        <end position="198"/>
    </location>
</feature>
<evidence type="ECO:0000256" key="9">
    <source>
        <dbReference type="ARBA" id="ARBA00022763"/>
    </source>
</evidence>
<gene>
    <name evidence="24" type="ORF">N781_01075</name>
</gene>
<evidence type="ECO:0000256" key="1">
    <source>
        <dbReference type="ARBA" id="ARBA00001936"/>
    </source>
</evidence>
<dbReference type="Pfam" id="PF01068">
    <property type="entry name" value="DNA_ligase_A_M"/>
    <property type="match status" value="1"/>
</dbReference>
<dbReference type="GO" id="GO:0004527">
    <property type="term" value="F:exonuclease activity"/>
    <property type="evidence" value="ECO:0007669"/>
    <property type="project" value="UniProtKB-KW"/>
</dbReference>
<evidence type="ECO:0000256" key="18">
    <source>
        <dbReference type="ARBA" id="ARBA00023268"/>
    </source>
</evidence>
<dbReference type="NCBIfam" id="TIGR02776">
    <property type="entry name" value="NHEJ_ligase_prk"/>
    <property type="match status" value="1"/>
</dbReference>
<keyword evidence="11" id="KW-0269">Exonuclease</keyword>
<comment type="catalytic activity">
    <reaction evidence="20">
        <text>ATP + (deoxyribonucleotide)n-3'-hydroxyl + 5'-phospho-(deoxyribonucleotide)m = (deoxyribonucleotide)n+m + AMP + diphosphate.</text>
        <dbReference type="EC" id="6.5.1.1"/>
    </reaction>
</comment>
<evidence type="ECO:0000256" key="8">
    <source>
        <dbReference type="ARBA" id="ARBA00022741"/>
    </source>
</evidence>
<keyword evidence="3 24" id="KW-0436">Ligase</keyword>
<evidence type="ECO:0000256" key="11">
    <source>
        <dbReference type="ARBA" id="ARBA00022839"/>
    </source>
</evidence>
<keyword evidence="6" id="KW-0540">Nuclease</keyword>
<evidence type="ECO:0000256" key="16">
    <source>
        <dbReference type="ARBA" id="ARBA00023204"/>
    </source>
</evidence>
<dbReference type="STRING" id="1385510.GCA_000425205_00263"/>
<dbReference type="Gene3D" id="3.30.470.30">
    <property type="entry name" value="DNA ligase/mRNA capping enzyme"/>
    <property type="match status" value="1"/>
</dbReference>